<dbReference type="Gene3D" id="3.30.930.10">
    <property type="entry name" value="Bira Bifunctional Protein, Domain 2"/>
    <property type="match status" value="1"/>
</dbReference>
<dbReference type="PIRSF" id="PIRSF016262">
    <property type="entry name" value="LPLase"/>
    <property type="match status" value="1"/>
</dbReference>
<dbReference type="RefSeq" id="WP_244787496.1">
    <property type="nucleotide sequence ID" value="NZ_CP091508.1"/>
</dbReference>
<feature type="site" description="Lowers pKa of active site Cys" evidence="5">
    <location>
        <position position="130"/>
    </location>
</feature>
<sequence length="206" mass="22363">MKIISLGLADYAPVFEAMKTFNAGRNEATEDELWVVEHPPVFTQGLAGKPEHLLIRDDIPVVQIDRGGQITYHGPGQLVIYTLIDFKRRKTSVRHIVSALENSIIATLAEYGINAAADPARPGVYVGAKKIASLGLRIKNGAVYHGLALNINMDLTPFTHINPCGYAGMEMTQMADLLSPCPTLSEVADKLTGHLKTQLASKETAQ</sequence>
<evidence type="ECO:0000256" key="2">
    <source>
        <dbReference type="ARBA" id="ARBA00022679"/>
    </source>
</evidence>
<gene>
    <name evidence="5 8" type="primary">lipB</name>
    <name evidence="8" type="ORF">LVJ83_06615</name>
</gene>
<evidence type="ECO:0000313" key="8">
    <source>
        <dbReference type="EMBL" id="UOO83125.1"/>
    </source>
</evidence>
<dbReference type="PROSITE" id="PS51733">
    <property type="entry name" value="BPL_LPL_CATALYTIC"/>
    <property type="match status" value="1"/>
</dbReference>
<evidence type="ECO:0000256" key="4">
    <source>
        <dbReference type="ARBA" id="ARBA00024732"/>
    </source>
</evidence>
<protein>
    <recommendedName>
        <fullName evidence="5 6">Octanoyltransferase</fullName>
        <ecNumber evidence="5 6">2.3.1.181</ecNumber>
    </recommendedName>
    <alternativeName>
        <fullName evidence="5">Lipoate-protein ligase B</fullName>
    </alternativeName>
    <alternativeName>
        <fullName evidence="5">Lipoyl/octanoyl transferase</fullName>
    </alternativeName>
    <alternativeName>
        <fullName evidence="5">Octanoyl-[acyl-carrier-protein]-protein N-octanoyltransferase</fullName>
    </alternativeName>
</protein>
<dbReference type="Proteomes" id="UP000829817">
    <property type="component" value="Chromosome"/>
</dbReference>
<dbReference type="Pfam" id="PF21948">
    <property type="entry name" value="LplA-B_cat"/>
    <property type="match status" value="1"/>
</dbReference>
<reference evidence="8 9" key="1">
    <citation type="journal article" date="2022" name="Res Sq">
        <title>Evolution of multicellular longitudinally dividing oral cavity symbionts (Neisseriaceae).</title>
        <authorList>
            <person name="Nyongesa S."/>
            <person name="Weber P."/>
            <person name="Bernet E."/>
            <person name="Pullido F."/>
            <person name="Nieckarz M."/>
            <person name="Delaby M."/>
            <person name="Nieves C."/>
            <person name="Viehboeck T."/>
            <person name="Krause N."/>
            <person name="Rivera-Millot A."/>
            <person name="Nakamura A."/>
            <person name="Vischer N."/>
            <person name="VanNieuwenhze M."/>
            <person name="Brun Y."/>
            <person name="Cava F."/>
            <person name="Bulgheresi S."/>
            <person name="Veyrier F."/>
        </authorList>
    </citation>
    <scope>NUCLEOTIDE SEQUENCE [LARGE SCALE GENOMIC DNA]</scope>
    <source>
        <strain evidence="8 9">CCUG 63373m</strain>
    </source>
</reference>
<comment type="catalytic activity">
    <reaction evidence="5 6">
        <text>octanoyl-[ACP] + L-lysyl-[protein] = N(6)-octanoyl-L-lysyl-[protein] + holo-[ACP] + H(+)</text>
        <dbReference type="Rhea" id="RHEA:17665"/>
        <dbReference type="Rhea" id="RHEA-COMP:9636"/>
        <dbReference type="Rhea" id="RHEA-COMP:9685"/>
        <dbReference type="Rhea" id="RHEA-COMP:9752"/>
        <dbReference type="Rhea" id="RHEA-COMP:9928"/>
        <dbReference type="ChEBI" id="CHEBI:15378"/>
        <dbReference type="ChEBI" id="CHEBI:29969"/>
        <dbReference type="ChEBI" id="CHEBI:64479"/>
        <dbReference type="ChEBI" id="CHEBI:78463"/>
        <dbReference type="ChEBI" id="CHEBI:78809"/>
        <dbReference type="EC" id="2.3.1.181"/>
    </reaction>
</comment>
<name>A0ABY4DVS5_9NEIS</name>
<dbReference type="GO" id="GO:0033819">
    <property type="term" value="F:lipoyl(octanoyl) transferase activity"/>
    <property type="evidence" value="ECO:0007669"/>
    <property type="project" value="UniProtKB-EC"/>
</dbReference>
<feature type="binding site" evidence="5">
    <location>
        <begin position="146"/>
        <end position="148"/>
    </location>
    <ligand>
        <name>substrate</name>
    </ligand>
</feature>
<dbReference type="InterPro" id="IPR004143">
    <property type="entry name" value="BPL_LPL_catalytic"/>
</dbReference>
<evidence type="ECO:0000313" key="9">
    <source>
        <dbReference type="Proteomes" id="UP000829817"/>
    </source>
</evidence>
<comment type="miscellaneous">
    <text evidence="5">In the reaction, the free carboxyl group of octanoic acid is attached via an amide linkage to the epsilon-amino group of a specific lysine residue of lipoyl domains of lipoate-dependent enzymes.</text>
</comment>
<keyword evidence="9" id="KW-1185">Reference proteome</keyword>
<organism evidence="8 9">
    <name type="scientific">Uruburuella testudinis</name>
    <dbReference type="NCBI Taxonomy" id="1282863"/>
    <lineage>
        <taxon>Bacteria</taxon>
        <taxon>Pseudomonadati</taxon>
        <taxon>Pseudomonadota</taxon>
        <taxon>Betaproteobacteria</taxon>
        <taxon>Neisseriales</taxon>
        <taxon>Neisseriaceae</taxon>
        <taxon>Uruburuella</taxon>
    </lineage>
</organism>
<feature type="active site" description="Acyl-thioester intermediate" evidence="5">
    <location>
        <position position="164"/>
    </location>
</feature>
<dbReference type="NCBIfam" id="NF010922">
    <property type="entry name" value="PRK14342.1"/>
    <property type="match status" value="1"/>
</dbReference>
<dbReference type="HAMAP" id="MF_00013">
    <property type="entry name" value="LipB"/>
    <property type="match status" value="1"/>
</dbReference>
<accession>A0ABY4DVS5</accession>
<keyword evidence="2 5" id="KW-0808">Transferase</keyword>
<dbReference type="EC" id="2.3.1.181" evidence="5 6"/>
<feature type="domain" description="BPL/LPL catalytic" evidence="7">
    <location>
        <begin position="27"/>
        <end position="203"/>
    </location>
</feature>
<comment type="similarity">
    <text evidence="5 6">Belongs to the LipB family.</text>
</comment>
<dbReference type="NCBIfam" id="TIGR00214">
    <property type="entry name" value="lipB"/>
    <property type="match status" value="1"/>
</dbReference>
<evidence type="ECO:0000256" key="5">
    <source>
        <dbReference type="HAMAP-Rule" id="MF_00013"/>
    </source>
</evidence>
<evidence type="ECO:0000259" key="7">
    <source>
        <dbReference type="PROSITE" id="PS51733"/>
    </source>
</evidence>
<comment type="subcellular location">
    <subcellularLocation>
        <location evidence="5">Cytoplasm</location>
    </subcellularLocation>
</comment>
<evidence type="ECO:0000256" key="6">
    <source>
        <dbReference type="PIRNR" id="PIRNR016262"/>
    </source>
</evidence>
<keyword evidence="5" id="KW-0963">Cytoplasm</keyword>
<comment type="pathway">
    <text evidence="1 5 6">Protein modification; protein lipoylation via endogenous pathway; protein N(6)-(lipoyl)lysine from octanoyl-[acyl-carrier-protein]: step 1/2.</text>
</comment>
<feature type="binding site" evidence="5">
    <location>
        <begin position="133"/>
        <end position="135"/>
    </location>
    <ligand>
        <name>substrate</name>
    </ligand>
</feature>
<dbReference type="EMBL" id="CP091508">
    <property type="protein sequence ID" value="UOO83125.1"/>
    <property type="molecule type" value="Genomic_DNA"/>
</dbReference>
<dbReference type="InterPro" id="IPR020605">
    <property type="entry name" value="Octanoyltransferase_CS"/>
</dbReference>
<evidence type="ECO:0000256" key="1">
    <source>
        <dbReference type="ARBA" id="ARBA00004821"/>
    </source>
</evidence>
<proteinExistence type="inferred from homology"/>
<dbReference type="CDD" id="cd16444">
    <property type="entry name" value="LipB"/>
    <property type="match status" value="1"/>
</dbReference>
<dbReference type="PANTHER" id="PTHR10993">
    <property type="entry name" value="OCTANOYLTRANSFERASE"/>
    <property type="match status" value="1"/>
</dbReference>
<keyword evidence="3 5" id="KW-0012">Acyltransferase</keyword>
<dbReference type="SUPFAM" id="SSF55681">
    <property type="entry name" value="Class II aaRS and biotin synthetases"/>
    <property type="match status" value="1"/>
</dbReference>
<dbReference type="InterPro" id="IPR045864">
    <property type="entry name" value="aa-tRNA-synth_II/BPL/LPL"/>
</dbReference>
<dbReference type="InterPro" id="IPR000544">
    <property type="entry name" value="Octanoyltransferase"/>
</dbReference>
<evidence type="ECO:0000256" key="3">
    <source>
        <dbReference type="ARBA" id="ARBA00023315"/>
    </source>
</evidence>
<feature type="binding site" evidence="5">
    <location>
        <begin position="66"/>
        <end position="73"/>
    </location>
    <ligand>
        <name>substrate</name>
    </ligand>
</feature>
<comment type="function">
    <text evidence="4 5 6">Catalyzes the transfer of endogenously produced octanoic acid from octanoyl-acyl-carrier-protein onto the lipoyl domains of lipoate-dependent enzymes. Lipoyl-ACP can also act as a substrate although octanoyl-ACP is likely to be the physiological substrate.</text>
</comment>
<dbReference type="PANTHER" id="PTHR10993:SF7">
    <property type="entry name" value="LIPOYLTRANSFERASE 2, MITOCHONDRIAL-RELATED"/>
    <property type="match status" value="1"/>
</dbReference>
<dbReference type="PROSITE" id="PS01313">
    <property type="entry name" value="LIPB"/>
    <property type="match status" value="1"/>
</dbReference>